<keyword evidence="15" id="KW-0961">Cell wall biogenesis/degradation</keyword>
<evidence type="ECO:0000256" key="3">
    <source>
        <dbReference type="ARBA" id="ARBA00007090"/>
    </source>
</evidence>
<dbReference type="PANTHER" id="PTHR32282">
    <property type="entry name" value="BINDING PROTEIN TRANSPEPTIDASE, PUTATIVE-RELATED"/>
    <property type="match status" value="1"/>
</dbReference>
<dbReference type="SUPFAM" id="SSF53955">
    <property type="entry name" value="Lysozyme-like"/>
    <property type="match status" value="1"/>
</dbReference>
<evidence type="ECO:0000259" key="20">
    <source>
        <dbReference type="Pfam" id="PF00912"/>
    </source>
</evidence>
<dbReference type="GO" id="GO:0008955">
    <property type="term" value="F:peptidoglycan glycosyltransferase activity"/>
    <property type="evidence" value="ECO:0007669"/>
    <property type="project" value="UniProtKB-EC"/>
</dbReference>
<reference evidence="21 22" key="1">
    <citation type="submission" date="2018-05" db="EMBL/GenBank/DDBJ databases">
        <title>Genomic Encyclopedia of Archaeal and Bacterial Type Strains, Phase II (KMG-II): from individual species to whole genera.</title>
        <authorList>
            <person name="Goeker M."/>
        </authorList>
    </citation>
    <scope>NUCLEOTIDE SEQUENCE [LARGE SCALE GENOMIC DNA]</scope>
    <source>
        <strain evidence="21 22">DSM 23514</strain>
    </source>
</reference>
<comment type="catalytic activity">
    <reaction evidence="17">
        <text>[GlcNAc-(1-&gt;4)-Mur2Ac(oyl-L-Ala-gamma-D-Glu-L-Lys-D-Ala-D-Ala)](n)-di-trans,octa-cis-undecaprenyl diphosphate + beta-D-GlcNAc-(1-&gt;4)-Mur2Ac(oyl-L-Ala-gamma-D-Glu-L-Lys-D-Ala-D-Ala)-di-trans,octa-cis-undecaprenyl diphosphate = [GlcNAc-(1-&gt;4)-Mur2Ac(oyl-L-Ala-gamma-D-Glu-L-Lys-D-Ala-D-Ala)](n+1)-di-trans,octa-cis-undecaprenyl diphosphate + di-trans,octa-cis-undecaprenyl diphosphate + H(+)</text>
        <dbReference type="Rhea" id="RHEA:23708"/>
        <dbReference type="Rhea" id="RHEA-COMP:9602"/>
        <dbReference type="Rhea" id="RHEA-COMP:9603"/>
        <dbReference type="ChEBI" id="CHEBI:15378"/>
        <dbReference type="ChEBI" id="CHEBI:58405"/>
        <dbReference type="ChEBI" id="CHEBI:60033"/>
        <dbReference type="ChEBI" id="CHEBI:78435"/>
        <dbReference type="EC" id="2.4.99.28"/>
    </reaction>
</comment>
<keyword evidence="14" id="KW-0511">Multifunctional enzyme</keyword>
<dbReference type="InterPro" id="IPR001460">
    <property type="entry name" value="PCN-bd_Tpept"/>
</dbReference>
<protein>
    <submittedName>
        <fullName evidence="21">Penicillin-binding protein 1A</fullName>
    </submittedName>
</protein>
<keyword evidence="5" id="KW-1003">Cell membrane</keyword>
<dbReference type="Gene3D" id="3.40.710.10">
    <property type="entry name" value="DD-peptidase/beta-lactamase superfamily"/>
    <property type="match status" value="2"/>
</dbReference>
<gene>
    <name evidence="21" type="ORF">LX92_00154</name>
</gene>
<dbReference type="Pfam" id="PF00905">
    <property type="entry name" value="Transpeptidase"/>
    <property type="match status" value="1"/>
</dbReference>
<dbReference type="InterPro" id="IPR023346">
    <property type="entry name" value="Lysozyme-like_dom_sf"/>
</dbReference>
<dbReference type="GO" id="GO:0005886">
    <property type="term" value="C:plasma membrane"/>
    <property type="evidence" value="ECO:0007669"/>
    <property type="project" value="UniProtKB-SubCell"/>
</dbReference>
<evidence type="ECO:0000256" key="6">
    <source>
        <dbReference type="ARBA" id="ARBA00022645"/>
    </source>
</evidence>
<dbReference type="GO" id="GO:0008360">
    <property type="term" value="P:regulation of cell shape"/>
    <property type="evidence" value="ECO:0007669"/>
    <property type="project" value="UniProtKB-KW"/>
</dbReference>
<keyword evidence="13" id="KW-0472">Membrane</keyword>
<evidence type="ECO:0000313" key="21">
    <source>
        <dbReference type="EMBL" id="PWK25415.1"/>
    </source>
</evidence>
<evidence type="ECO:0000259" key="19">
    <source>
        <dbReference type="Pfam" id="PF00905"/>
    </source>
</evidence>
<comment type="similarity">
    <text evidence="4">In the N-terminal section; belongs to the glycosyltransferase 51 family.</text>
</comment>
<evidence type="ECO:0000256" key="9">
    <source>
        <dbReference type="ARBA" id="ARBA00022679"/>
    </source>
</evidence>
<evidence type="ECO:0000256" key="8">
    <source>
        <dbReference type="ARBA" id="ARBA00022676"/>
    </source>
</evidence>
<name>A0A316E5N4_9FLAO</name>
<evidence type="ECO:0000256" key="1">
    <source>
        <dbReference type="ARBA" id="ARBA00004236"/>
    </source>
</evidence>
<feature type="domain" description="Glycosyl transferase family 51" evidence="20">
    <location>
        <begin position="72"/>
        <end position="249"/>
    </location>
</feature>
<evidence type="ECO:0000256" key="5">
    <source>
        <dbReference type="ARBA" id="ARBA00022475"/>
    </source>
</evidence>
<feature type="region of interest" description="Disordered" evidence="18">
    <location>
        <begin position="747"/>
        <end position="786"/>
    </location>
</feature>
<keyword evidence="6" id="KW-0121">Carboxypeptidase</keyword>
<keyword evidence="9" id="KW-0808">Transferase</keyword>
<dbReference type="GO" id="GO:0030288">
    <property type="term" value="C:outer membrane-bounded periplasmic space"/>
    <property type="evidence" value="ECO:0007669"/>
    <property type="project" value="TreeGrafter"/>
</dbReference>
<comment type="catalytic activity">
    <reaction evidence="16">
        <text>Preferential cleavage: (Ac)2-L-Lys-D-Ala-|-D-Ala. Also transpeptidation of peptidyl-alanyl moieties that are N-acyl substituents of D-alanine.</text>
        <dbReference type="EC" id="3.4.16.4"/>
    </reaction>
</comment>
<keyword evidence="7" id="KW-0645">Protease</keyword>
<evidence type="ECO:0000256" key="17">
    <source>
        <dbReference type="ARBA" id="ARBA00049902"/>
    </source>
</evidence>
<dbReference type="GO" id="GO:0071555">
    <property type="term" value="P:cell wall organization"/>
    <property type="evidence" value="ECO:0007669"/>
    <property type="project" value="UniProtKB-KW"/>
</dbReference>
<feature type="compositionally biased region" description="Basic and acidic residues" evidence="18">
    <location>
        <begin position="766"/>
        <end position="776"/>
    </location>
</feature>
<dbReference type="InterPro" id="IPR050396">
    <property type="entry name" value="Glycosyltr_51/Transpeptidase"/>
</dbReference>
<evidence type="ECO:0000256" key="11">
    <source>
        <dbReference type="ARBA" id="ARBA00022960"/>
    </source>
</evidence>
<evidence type="ECO:0000256" key="7">
    <source>
        <dbReference type="ARBA" id="ARBA00022670"/>
    </source>
</evidence>
<evidence type="ECO:0000256" key="16">
    <source>
        <dbReference type="ARBA" id="ARBA00034000"/>
    </source>
</evidence>
<evidence type="ECO:0000256" key="15">
    <source>
        <dbReference type="ARBA" id="ARBA00023316"/>
    </source>
</evidence>
<sequence length="786" mass="89728">MSKKMVKAKKKNNNKGFFKFVKWFWILFTVGALSGVMLFLLASWGVFGELPPYEYLENPQTNLASEIFSSDGETLGKFYLDDNRTPIKFEDLPQNLINALVATEDARFYEHSGIDARGTLRAFAYLGKKGGASTISQQLARQLFIGAREKEKKTQAILQKVKEWVLATRLERQYTKDEIIAMYLNIYDFGYAADGIRSASKIYFGKEPIDLKIEESAMLVGMLKNSSYYNPLRRKELVFNRRNTVLAQMAKYDYITEEEKDSLQALKMEVHFNPENHREGLATYFRMYLQGFMNDWIKKNPKPAVEGERDKWSLYLDGLKIYTTIDSRMQANAEEAVQEHMEKLQTEFFHQNTPDRNKTAPFLDLTKEEVDGILERAMKNSDRWRLMKRQGKSEKDIRNSFTKKTEMTVFDWKSDSHEKDTIMTPMDSIRYYKSFLRTAMMSMEPQTGHVKAWVGGVDYRHFQYDNVYQGARQAGSTFKPFVYAAAIDQLRLSPCYELPDTQYCIEAGKHGNPEPWCPKNSEGKYSGEMYTLKRALANSKNSVTAQLIDRVGPKSVVSIVKNLGITSEIPEVPSIALGTPDLSVYEMVGAYGAFVNQGVYVKPVMVTRIEDKNGTVLYEYVPETKDVLSKEVAYAMVNLLEGVTQGGSGTRLRTTGYDKWRPEYKEIITGYPYEFKNPIAGKTGTTQNQSDGWFMGMVPNLVTGVWVGGDDRSVHFKSITYGQGASMALPIWGLYMRKNYDDKDLGVSDGEFPKPENMSINLDCTKSAEDSNKEKDLDDDLEDLDF</sequence>
<dbReference type="GO" id="GO:0009252">
    <property type="term" value="P:peptidoglycan biosynthetic process"/>
    <property type="evidence" value="ECO:0007669"/>
    <property type="project" value="UniProtKB-KW"/>
</dbReference>
<evidence type="ECO:0000256" key="4">
    <source>
        <dbReference type="ARBA" id="ARBA00007739"/>
    </source>
</evidence>
<evidence type="ECO:0000256" key="10">
    <source>
        <dbReference type="ARBA" id="ARBA00022801"/>
    </source>
</evidence>
<keyword evidence="12" id="KW-0573">Peptidoglycan synthesis</keyword>
<feature type="compositionally biased region" description="Acidic residues" evidence="18">
    <location>
        <begin position="777"/>
        <end position="786"/>
    </location>
</feature>
<comment type="similarity">
    <text evidence="3">In the C-terminal section; belongs to the transpeptidase family.</text>
</comment>
<proteinExistence type="inferred from homology"/>
<comment type="caution">
    <text evidence="21">The sequence shown here is derived from an EMBL/GenBank/DDBJ whole genome shotgun (WGS) entry which is preliminary data.</text>
</comment>
<comment type="subcellular location">
    <subcellularLocation>
        <location evidence="1">Cell membrane</location>
    </subcellularLocation>
</comment>
<dbReference type="PANTHER" id="PTHR32282:SF11">
    <property type="entry name" value="PENICILLIN-BINDING PROTEIN 1B"/>
    <property type="match status" value="1"/>
</dbReference>
<dbReference type="Pfam" id="PF00912">
    <property type="entry name" value="Transgly"/>
    <property type="match status" value="1"/>
</dbReference>
<evidence type="ECO:0000256" key="18">
    <source>
        <dbReference type="SAM" id="MobiDB-lite"/>
    </source>
</evidence>
<evidence type="ECO:0000313" key="22">
    <source>
        <dbReference type="Proteomes" id="UP000245667"/>
    </source>
</evidence>
<evidence type="ECO:0000256" key="12">
    <source>
        <dbReference type="ARBA" id="ARBA00022984"/>
    </source>
</evidence>
<dbReference type="GO" id="GO:0006508">
    <property type="term" value="P:proteolysis"/>
    <property type="evidence" value="ECO:0007669"/>
    <property type="project" value="UniProtKB-KW"/>
</dbReference>
<evidence type="ECO:0000256" key="14">
    <source>
        <dbReference type="ARBA" id="ARBA00023268"/>
    </source>
</evidence>
<dbReference type="InterPro" id="IPR001264">
    <property type="entry name" value="Glyco_trans_51"/>
</dbReference>
<dbReference type="EMBL" id="QGGQ01000001">
    <property type="protein sequence ID" value="PWK25415.1"/>
    <property type="molecule type" value="Genomic_DNA"/>
</dbReference>
<comment type="pathway">
    <text evidence="2">Cell wall biogenesis; peptidoglycan biosynthesis.</text>
</comment>
<dbReference type="Gene3D" id="1.10.3810.10">
    <property type="entry name" value="Biosynthetic peptidoglycan transglycosylase-like"/>
    <property type="match status" value="1"/>
</dbReference>
<dbReference type="AlphaFoldDB" id="A0A316E5N4"/>
<feature type="domain" description="Penicillin-binding protein transpeptidase" evidence="19">
    <location>
        <begin position="441"/>
        <end position="700"/>
    </location>
</feature>
<dbReference type="GO" id="GO:0009002">
    <property type="term" value="F:serine-type D-Ala-D-Ala carboxypeptidase activity"/>
    <property type="evidence" value="ECO:0007669"/>
    <property type="project" value="UniProtKB-EC"/>
</dbReference>
<keyword evidence="11" id="KW-0133">Cell shape</keyword>
<organism evidence="21 22">
    <name type="scientific">Maribacter polysiphoniae</name>
    <dbReference type="NCBI Taxonomy" id="429344"/>
    <lineage>
        <taxon>Bacteria</taxon>
        <taxon>Pseudomonadati</taxon>
        <taxon>Bacteroidota</taxon>
        <taxon>Flavobacteriia</taxon>
        <taxon>Flavobacteriales</taxon>
        <taxon>Flavobacteriaceae</taxon>
        <taxon>Maribacter</taxon>
    </lineage>
</organism>
<keyword evidence="8" id="KW-0328">Glycosyltransferase</keyword>
<dbReference type="InterPro" id="IPR036950">
    <property type="entry name" value="PBP_transglycosylase"/>
</dbReference>
<dbReference type="InterPro" id="IPR012338">
    <property type="entry name" value="Beta-lactam/transpept-like"/>
</dbReference>
<accession>A0A316E5N4</accession>
<evidence type="ECO:0000256" key="13">
    <source>
        <dbReference type="ARBA" id="ARBA00023136"/>
    </source>
</evidence>
<dbReference type="GO" id="GO:0008658">
    <property type="term" value="F:penicillin binding"/>
    <property type="evidence" value="ECO:0007669"/>
    <property type="project" value="InterPro"/>
</dbReference>
<dbReference type="Proteomes" id="UP000245667">
    <property type="component" value="Unassembled WGS sequence"/>
</dbReference>
<dbReference type="SUPFAM" id="SSF56601">
    <property type="entry name" value="beta-lactamase/transpeptidase-like"/>
    <property type="match status" value="1"/>
</dbReference>
<evidence type="ECO:0000256" key="2">
    <source>
        <dbReference type="ARBA" id="ARBA00004752"/>
    </source>
</evidence>
<keyword evidence="10" id="KW-0378">Hydrolase</keyword>